<gene>
    <name evidence="2" type="ORF">C8D93_10228</name>
</gene>
<organism evidence="2 3">
    <name type="scientific">Sinimarinibacterium flocculans</name>
    <dbReference type="NCBI Taxonomy" id="985250"/>
    <lineage>
        <taxon>Bacteria</taxon>
        <taxon>Pseudomonadati</taxon>
        <taxon>Pseudomonadota</taxon>
        <taxon>Gammaproteobacteria</taxon>
        <taxon>Nevskiales</taxon>
        <taxon>Nevskiaceae</taxon>
        <taxon>Sinimarinibacterium</taxon>
    </lineage>
</organism>
<feature type="signal peptide" evidence="1">
    <location>
        <begin position="1"/>
        <end position="26"/>
    </location>
</feature>
<sequence>MRISRLRTNRVLPALASLLLTGCATSSVIQNHERGAPVYFGGTRLNLAALTYDVDALDRFAAYGMQPPRYPLADLPLSLAADLVLTNPITAYPGLVFAQTSR</sequence>
<evidence type="ECO:0000313" key="2">
    <source>
        <dbReference type="EMBL" id="PXV70176.1"/>
    </source>
</evidence>
<comment type="caution">
    <text evidence="2">The sequence shown here is derived from an EMBL/GenBank/DDBJ whole genome shotgun (WGS) entry which is preliminary data.</text>
</comment>
<name>A0A318EHQ3_9GAMM</name>
<dbReference type="PROSITE" id="PS51257">
    <property type="entry name" value="PROKAR_LIPOPROTEIN"/>
    <property type="match status" value="1"/>
</dbReference>
<accession>A0A318EHQ3</accession>
<keyword evidence="3" id="KW-1185">Reference proteome</keyword>
<dbReference type="OrthoDB" id="5570472at2"/>
<reference evidence="2 3" key="1">
    <citation type="submission" date="2018-04" db="EMBL/GenBank/DDBJ databases">
        <title>Genomic Encyclopedia of Type Strains, Phase IV (KMG-IV): sequencing the most valuable type-strain genomes for metagenomic binning, comparative biology and taxonomic classification.</title>
        <authorList>
            <person name="Goeker M."/>
        </authorList>
    </citation>
    <scope>NUCLEOTIDE SEQUENCE [LARGE SCALE GENOMIC DNA]</scope>
    <source>
        <strain evidence="2 3">DSM 104150</strain>
    </source>
</reference>
<dbReference type="RefSeq" id="WP_110263872.1">
    <property type="nucleotide sequence ID" value="NZ_CAWNXA010000002.1"/>
</dbReference>
<keyword evidence="1" id="KW-0732">Signal</keyword>
<protein>
    <submittedName>
        <fullName evidence="2">Uncharacterized protein DUF1375</fullName>
    </submittedName>
</protein>
<dbReference type="Proteomes" id="UP000248330">
    <property type="component" value="Unassembled WGS sequence"/>
</dbReference>
<dbReference type="EMBL" id="QICN01000002">
    <property type="protein sequence ID" value="PXV70176.1"/>
    <property type="molecule type" value="Genomic_DNA"/>
</dbReference>
<evidence type="ECO:0000313" key="3">
    <source>
        <dbReference type="Proteomes" id="UP000248330"/>
    </source>
</evidence>
<feature type="chain" id="PRO_5016436749" evidence="1">
    <location>
        <begin position="27"/>
        <end position="102"/>
    </location>
</feature>
<proteinExistence type="predicted"/>
<dbReference type="AlphaFoldDB" id="A0A318EHQ3"/>
<evidence type="ECO:0000256" key="1">
    <source>
        <dbReference type="SAM" id="SignalP"/>
    </source>
</evidence>